<organism evidence="1 2">
    <name type="scientific">Leucogyrophana mollusca</name>
    <dbReference type="NCBI Taxonomy" id="85980"/>
    <lineage>
        <taxon>Eukaryota</taxon>
        <taxon>Fungi</taxon>
        <taxon>Dikarya</taxon>
        <taxon>Basidiomycota</taxon>
        <taxon>Agaricomycotina</taxon>
        <taxon>Agaricomycetes</taxon>
        <taxon>Agaricomycetidae</taxon>
        <taxon>Boletales</taxon>
        <taxon>Boletales incertae sedis</taxon>
        <taxon>Leucogyrophana</taxon>
    </lineage>
</organism>
<dbReference type="EMBL" id="MU266352">
    <property type="protein sequence ID" value="KAH7928475.1"/>
    <property type="molecule type" value="Genomic_DNA"/>
</dbReference>
<protein>
    <submittedName>
        <fullName evidence="1">UreD-domain-containing protein</fullName>
    </submittedName>
</protein>
<keyword evidence="2" id="KW-1185">Reference proteome</keyword>
<reference evidence="1" key="1">
    <citation type="journal article" date="2021" name="New Phytol.">
        <title>Evolutionary innovations through gain and loss of genes in the ectomycorrhizal Boletales.</title>
        <authorList>
            <person name="Wu G."/>
            <person name="Miyauchi S."/>
            <person name="Morin E."/>
            <person name="Kuo A."/>
            <person name="Drula E."/>
            <person name="Varga T."/>
            <person name="Kohler A."/>
            <person name="Feng B."/>
            <person name="Cao Y."/>
            <person name="Lipzen A."/>
            <person name="Daum C."/>
            <person name="Hundley H."/>
            <person name="Pangilinan J."/>
            <person name="Johnson J."/>
            <person name="Barry K."/>
            <person name="LaButti K."/>
            <person name="Ng V."/>
            <person name="Ahrendt S."/>
            <person name="Min B."/>
            <person name="Choi I.G."/>
            <person name="Park H."/>
            <person name="Plett J.M."/>
            <person name="Magnuson J."/>
            <person name="Spatafora J.W."/>
            <person name="Nagy L.G."/>
            <person name="Henrissat B."/>
            <person name="Grigoriev I.V."/>
            <person name="Yang Z.L."/>
            <person name="Xu J."/>
            <person name="Martin F.M."/>
        </authorList>
    </citation>
    <scope>NUCLEOTIDE SEQUENCE</scope>
    <source>
        <strain evidence="1">KUC20120723A-06</strain>
    </source>
</reference>
<accession>A0ACB8BTI0</accession>
<dbReference type="Proteomes" id="UP000790709">
    <property type="component" value="Unassembled WGS sequence"/>
</dbReference>
<name>A0ACB8BTI0_9AGAM</name>
<comment type="caution">
    <text evidence="1">The sequence shown here is derived from an EMBL/GenBank/DDBJ whole genome shotgun (WGS) entry which is preliminary data.</text>
</comment>
<proteinExistence type="predicted"/>
<evidence type="ECO:0000313" key="1">
    <source>
        <dbReference type="EMBL" id="KAH7928475.1"/>
    </source>
</evidence>
<gene>
    <name evidence="1" type="ORF">BV22DRAFT_197690</name>
</gene>
<evidence type="ECO:0000313" key="2">
    <source>
        <dbReference type="Proteomes" id="UP000790709"/>
    </source>
</evidence>
<sequence>MSAFPLGKRAGSITAGHGRIAASLHNSTVVFSELSCAYPLKLLSPHVTNAVAVAIVYMMSYGGGLVGGDCVKLSVDVGKGTKLVLLTQGSTKVFKTRPGKRASAPSAVTLPGSITTQKLDVTLAPQSALFLLPDPVTCFRSASYVQVQKFHLLEDASIIVLDWVSSGRKSLGEEWAFTRYYSINEVFVDTRRVARDVLLLEEPDSHDSDLQQPGSASPRMLKDRLAPYSCYAMLILYGPLTRGVVAEMSRKYQEISVYKTISPERLLWSLSHIDDSKGAVVRVAGIETEDVKSWLRSALRGLEDIVGNDVYCKAFL</sequence>